<dbReference type="AlphaFoldDB" id="N0B5E9"/>
<gene>
    <name evidence="1" type="ORF">HYPDE_32853</name>
</gene>
<sequence>MATIPHSLGKDEAMRRLKSGLGSASSSVPILRIDEETWADNRLTFRLTALGQTAEGTADVEDDSVRIEVVLPWFLQKVAEMVQTTIASRTQILLEKK</sequence>
<evidence type="ECO:0000313" key="1">
    <source>
        <dbReference type="EMBL" id="AGK58243.1"/>
    </source>
</evidence>
<keyword evidence="2" id="KW-1185">Reference proteome</keyword>
<dbReference type="KEGG" id="hdt:HYPDE_32853"/>
<dbReference type="Proteomes" id="UP000005952">
    <property type="component" value="Chromosome"/>
</dbReference>
<dbReference type="Pfam" id="PF09650">
    <property type="entry name" value="PHA_gran_rgn"/>
    <property type="match status" value="1"/>
</dbReference>
<dbReference type="EMBL" id="CP005587">
    <property type="protein sequence ID" value="AGK58243.1"/>
    <property type="molecule type" value="Genomic_DNA"/>
</dbReference>
<dbReference type="eggNOG" id="ENOG503342I">
    <property type="taxonomic scope" value="Bacteria"/>
</dbReference>
<dbReference type="STRING" id="670307.HYPDE_32853"/>
<evidence type="ECO:0000313" key="2">
    <source>
        <dbReference type="Proteomes" id="UP000005952"/>
    </source>
</evidence>
<name>N0B5E9_9HYPH</name>
<proteinExistence type="predicted"/>
<accession>N0B5E9</accession>
<reference evidence="1 2" key="1">
    <citation type="journal article" date="2013" name="Genome Announc.">
        <title>Genome sequences for three denitrifying bacterial strains isolated from a uranium- and nitrate-contaminated subsurface environment.</title>
        <authorList>
            <person name="Venkatramanan R."/>
            <person name="Prakash O."/>
            <person name="Woyke T."/>
            <person name="Chain P."/>
            <person name="Goodwin L.A."/>
            <person name="Watson D."/>
            <person name="Brooks S."/>
            <person name="Kostka J.E."/>
            <person name="Green S.J."/>
        </authorList>
    </citation>
    <scope>NUCLEOTIDE SEQUENCE [LARGE SCALE GENOMIC DNA]</scope>
    <source>
        <strain evidence="1 2">1NES1</strain>
    </source>
</reference>
<organism evidence="1 2">
    <name type="scientific">Hyphomicrobium denitrificans 1NES1</name>
    <dbReference type="NCBI Taxonomy" id="670307"/>
    <lineage>
        <taxon>Bacteria</taxon>
        <taxon>Pseudomonadati</taxon>
        <taxon>Pseudomonadota</taxon>
        <taxon>Alphaproteobacteria</taxon>
        <taxon>Hyphomicrobiales</taxon>
        <taxon>Hyphomicrobiaceae</taxon>
        <taxon>Hyphomicrobium</taxon>
    </lineage>
</organism>
<dbReference type="HOGENOM" id="CLU_150610_0_0_5"/>
<protein>
    <recommendedName>
        <fullName evidence="3">Polyhydroxyalkanoic acid synthase</fullName>
    </recommendedName>
</protein>
<evidence type="ECO:0008006" key="3">
    <source>
        <dbReference type="Google" id="ProtNLM"/>
    </source>
</evidence>
<dbReference type="InterPro" id="IPR013433">
    <property type="entry name" value="PHA_gran_rgn"/>
</dbReference>